<dbReference type="InterPro" id="IPR000182">
    <property type="entry name" value="GNAT_dom"/>
</dbReference>
<reference evidence="2 3" key="1">
    <citation type="submission" date="2021-06" db="EMBL/GenBank/DDBJ databases">
        <authorList>
            <person name="Grouzdev D.S."/>
            <person name="Koziaeva V."/>
        </authorList>
    </citation>
    <scope>NUCLEOTIDE SEQUENCE [LARGE SCALE GENOMIC DNA]</scope>
    <source>
        <strain evidence="2 3">22</strain>
    </source>
</reference>
<evidence type="ECO:0000313" key="2">
    <source>
        <dbReference type="EMBL" id="MBT9289489.1"/>
    </source>
</evidence>
<dbReference type="EMBL" id="JAHHZF010000004">
    <property type="protein sequence ID" value="MBT9289489.1"/>
    <property type="molecule type" value="Genomic_DNA"/>
</dbReference>
<dbReference type="Gene3D" id="3.40.630.30">
    <property type="match status" value="1"/>
</dbReference>
<dbReference type="RefSeq" id="WP_261968124.1">
    <property type="nucleotide sequence ID" value="NZ_JAHHZF010000004.1"/>
</dbReference>
<dbReference type="SUPFAM" id="SSF55729">
    <property type="entry name" value="Acyl-CoA N-acyltransferases (Nat)"/>
    <property type="match status" value="1"/>
</dbReference>
<sequence>MKTNTDGGTVRKLWLADRGAFRDHLLRLDPISRHQRFAMGASDDFVIRYAETSFNLDTLIHGWFVDDRLVGAGELRGLPQNTREAEAAFSVEADWQLKGVGSALMEKTLLAARNRRIRRVYMNCLASNRHMQRLARRFGAELEFESGDVVGLVLPDGPTPGSYFREAVADAHGWTTAIFDLQRRLVAPTQA</sequence>
<dbReference type="Pfam" id="PF00583">
    <property type="entry name" value="Acetyltransf_1"/>
    <property type="match status" value="1"/>
</dbReference>
<accession>A0A947GIF7</accession>
<proteinExistence type="predicted"/>
<dbReference type="CDD" id="cd04301">
    <property type="entry name" value="NAT_SF"/>
    <property type="match status" value="1"/>
</dbReference>
<protein>
    <submittedName>
        <fullName evidence="2">GNAT family N-acetyltransferase</fullName>
    </submittedName>
</protein>
<evidence type="ECO:0000313" key="3">
    <source>
        <dbReference type="Proteomes" id="UP000766595"/>
    </source>
</evidence>
<keyword evidence="3" id="KW-1185">Reference proteome</keyword>
<organism evidence="2 3">
    <name type="scientific">Prosthecodimorpha staleyi</name>
    <dbReference type="NCBI Taxonomy" id="2840188"/>
    <lineage>
        <taxon>Bacteria</taxon>
        <taxon>Pseudomonadati</taxon>
        <taxon>Pseudomonadota</taxon>
        <taxon>Alphaproteobacteria</taxon>
        <taxon>Hyphomicrobiales</taxon>
        <taxon>Ancalomicrobiaceae</taxon>
        <taxon>Prosthecodimorpha</taxon>
    </lineage>
</organism>
<name>A0A947GIF7_9HYPH</name>
<dbReference type="InterPro" id="IPR016181">
    <property type="entry name" value="Acyl_CoA_acyltransferase"/>
</dbReference>
<feature type="domain" description="N-acetyltransferase" evidence="1">
    <location>
        <begin position="8"/>
        <end position="157"/>
    </location>
</feature>
<dbReference type="AlphaFoldDB" id="A0A947GIF7"/>
<comment type="caution">
    <text evidence="2">The sequence shown here is derived from an EMBL/GenBank/DDBJ whole genome shotgun (WGS) entry which is preliminary data.</text>
</comment>
<evidence type="ECO:0000259" key="1">
    <source>
        <dbReference type="PROSITE" id="PS51186"/>
    </source>
</evidence>
<gene>
    <name evidence="2" type="ORF">KL771_08500</name>
</gene>
<dbReference type="GO" id="GO:0016747">
    <property type="term" value="F:acyltransferase activity, transferring groups other than amino-acyl groups"/>
    <property type="evidence" value="ECO:0007669"/>
    <property type="project" value="InterPro"/>
</dbReference>
<dbReference type="Proteomes" id="UP000766595">
    <property type="component" value="Unassembled WGS sequence"/>
</dbReference>
<dbReference type="PROSITE" id="PS51186">
    <property type="entry name" value="GNAT"/>
    <property type="match status" value="1"/>
</dbReference>